<keyword evidence="6 20" id="KW-0349">Heme</keyword>
<evidence type="ECO:0000256" key="16">
    <source>
        <dbReference type="ARBA" id="ARBA00061095"/>
    </source>
</evidence>
<dbReference type="InterPro" id="IPR036197">
    <property type="entry name" value="NarG-like_sf"/>
</dbReference>
<feature type="transmembrane region" description="Helical" evidence="21">
    <location>
        <begin position="47"/>
        <end position="69"/>
    </location>
</feature>
<accession>A0A428ZKC7</accession>
<dbReference type="Pfam" id="PF02665">
    <property type="entry name" value="Nitrate_red_gam"/>
    <property type="match status" value="1"/>
</dbReference>
<feature type="transmembrane region" description="Helical" evidence="21">
    <location>
        <begin position="6"/>
        <end position="26"/>
    </location>
</feature>
<dbReference type="FunFam" id="1.20.950.20:FF:000001">
    <property type="entry name" value="Respiratory nitrate reductase subunit gamma"/>
    <property type="match status" value="1"/>
</dbReference>
<comment type="caution">
    <text evidence="23">The sequence shown here is derived from an EMBL/GenBank/DDBJ whole genome shotgun (WGS) entry which is preliminary data.</text>
</comment>
<evidence type="ECO:0000256" key="5">
    <source>
        <dbReference type="ARBA" id="ARBA00022475"/>
    </source>
</evidence>
<evidence type="ECO:0000256" key="15">
    <source>
        <dbReference type="ARBA" id="ARBA00056200"/>
    </source>
</evidence>
<feature type="transmembrane region" description="Helical" evidence="21">
    <location>
        <begin position="89"/>
        <end position="111"/>
    </location>
</feature>
<evidence type="ECO:0000256" key="4">
    <source>
        <dbReference type="ARBA" id="ARBA00022448"/>
    </source>
</evidence>
<dbReference type="GO" id="GO:0009325">
    <property type="term" value="C:nitrate reductase complex"/>
    <property type="evidence" value="ECO:0007669"/>
    <property type="project" value="InterPro"/>
</dbReference>
<dbReference type="OrthoDB" id="9788113at2"/>
<evidence type="ECO:0000256" key="3">
    <source>
        <dbReference type="ARBA" id="ARBA00004651"/>
    </source>
</evidence>
<evidence type="ECO:0000256" key="10">
    <source>
        <dbReference type="ARBA" id="ARBA00022989"/>
    </source>
</evidence>
<dbReference type="GO" id="GO:0020037">
    <property type="term" value="F:heme binding"/>
    <property type="evidence" value="ECO:0007669"/>
    <property type="project" value="TreeGrafter"/>
</dbReference>
<dbReference type="GO" id="GO:0042128">
    <property type="term" value="P:nitrate assimilation"/>
    <property type="evidence" value="ECO:0007669"/>
    <property type="project" value="UniProtKB-KW"/>
</dbReference>
<dbReference type="PANTHER" id="PTHR30598">
    <property type="entry name" value="NITRATE REDUCTASE PRIVATE CHAPERONE, REDOX ENZYME MATURATION PROTEIN REMP FAMILY"/>
    <property type="match status" value="1"/>
</dbReference>
<evidence type="ECO:0000256" key="1">
    <source>
        <dbReference type="ARBA" id="ARBA00001942"/>
    </source>
</evidence>
<dbReference type="Gene3D" id="1.20.950.20">
    <property type="entry name" value="Transmembrane di-heme cytochromes, Chain C"/>
    <property type="match status" value="1"/>
</dbReference>
<feature type="binding site" description="axial binding residue" evidence="20">
    <location>
        <position position="206"/>
    </location>
    <ligand>
        <name>heme b</name>
        <dbReference type="ChEBI" id="CHEBI:60344"/>
        <label>1</label>
    </ligand>
    <ligandPart>
        <name>Fe</name>
        <dbReference type="ChEBI" id="CHEBI:18248"/>
    </ligandPart>
</feature>
<evidence type="ECO:0000256" key="12">
    <source>
        <dbReference type="ARBA" id="ARBA00023004"/>
    </source>
</evidence>
<comment type="similarity">
    <text evidence="18">In the N-terminal section; belongs to the nitrate reductase alpha subunit family.</text>
</comment>
<keyword evidence="11" id="KW-0560">Oxidoreductase</keyword>
<evidence type="ECO:0000256" key="17">
    <source>
        <dbReference type="ARBA" id="ARBA00061196"/>
    </source>
</evidence>
<keyword evidence="5" id="KW-1003">Cell membrane</keyword>
<evidence type="ECO:0000256" key="13">
    <source>
        <dbReference type="ARBA" id="ARBA00023063"/>
    </source>
</evidence>
<keyword evidence="8" id="KW-0479">Metal-binding</keyword>
<dbReference type="AlphaFoldDB" id="A0A428ZKC7"/>
<keyword evidence="9" id="KW-0249">Electron transport</keyword>
<dbReference type="GO" id="GO:0019645">
    <property type="term" value="P:anaerobic electron transport chain"/>
    <property type="evidence" value="ECO:0007669"/>
    <property type="project" value="TreeGrafter"/>
</dbReference>
<evidence type="ECO:0000256" key="9">
    <source>
        <dbReference type="ARBA" id="ARBA00022982"/>
    </source>
</evidence>
<comment type="function">
    <text evidence="15">Does not seem to have nitrate reductase activity.</text>
</comment>
<dbReference type="EMBL" id="QHKI01000004">
    <property type="protein sequence ID" value="RSM88549.1"/>
    <property type="molecule type" value="Genomic_DNA"/>
</dbReference>
<comment type="subcellular location">
    <subcellularLocation>
        <location evidence="3">Cell membrane</location>
        <topology evidence="3">Multi-pass membrane protein</topology>
    </subcellularLocation>
</comment>
<dbReference type="GO" id="GO:0008940">
    <property type="term" value="F:nitrate reductase activity"/>
    <property type="evidence" value="ECO:0007669"/>
    <property type="project" value="InterPro"/>
</dbReference>
<evidence type="ECO:0000313" key="24">
    <source>
        <dbReference type="Proteomes" id="UP000287547"/>
    </source>
</evidence>
<evidence type="ECO:0000256" key="19">
    <source>
        <dbReference type="ARBA" id="ARBA00071287"/>
    </source>
</evidence>
<evidence type="ECO:0000256" key="11">
    <source>
        <dbReference type="ARBA" id="ARBA00023002"/>
    </source>
</evidence>
<evidence type="ECO:0000256" key="7">
    <source>
        <dbReference type="ARBA" id="ARBA00022692"/>
    </source>
</evidence>
<evidence type="ECO:0000256" key="20">
    <source>
        <dbReference type="PIRSR" id="PIRSR603816-1"/>
    </source>
</evidence>
<comment type="similarity">
    <text evidence="16">In the central section; belongs to the NarJ/NarW family.</text>
</comment>
<dbReference type="GO" id="GO:0009055">
    <property type="term" value="F:electron transfer activity"/>
    <property type="evidence" value="ECO:0007669"/>
    <property type="project" value="TreeGrafter"/>
</dbReference>
<keyword evidence="10 21" id="KW-1133">Transmembrane helix</keyword>
<evidence type="ECO:0000256" key="18">
    <source>
        <dbReference type="ARBA" id="ARBA00061480"/>
    </source>
</evidence>
<keyword evidence="12 20" id="KW-0408">Iron</keyword>
<feature type="transmembrane region" description="Helical" evidence="21">
    <location>
        <begin position="183"/>
        <end position="201"/>
    </location>
</feature>
<dbReference type="PANTHER" id="PTHR30598:SF3">
    <property type="entry name" value="RESPIRATORY NITRATE REDUCTASE 1 GAMMA CHAIN"/>
    <property type="match status" value="1"/>
</dbReference>
<dbReference type="SUPFAM" id="SSF103501">
    <property type="entry name" value="Respiratory nitrate reductase 1 gamma chain"/>
    <property type="match status" value="1"/>
</dbReference>
<keyword evidence="4" id="KW-0813">Transport</keyword>
<evidence type="ECO:0000256" key="21">
    <source>
        <dbReference type="SAM" id="Phobius"/>
    </source>
</evidence>
<comment type="similarity">
    <text evidence="17">In the C-terminal section; belongs to the nitrate reductase gamma subunit family.</text>
</comment>
<dbReference type="InterPro" id="IPR003816">
    <property type="entry name" value="Nitrate_red_gam"/>
</dbReference>
<evidence type="ECO:0000256" key="2">
    <source>
        <dbReference type="ARBA" id="ARBA00001970"/>
    </source>
</evidence>
<feature type="binding site" description="axial binding residue" evidence="20">
    <location>
        <position position="188"/>
    </location>
    <ligand>
        <name>heme b</name>
        <dbReference type="ChEBI" id="CHEBI:60344"/>
        <label>1</label>
    </ligand>
    <ligandPart>
        <name>Fe</name>
        <dbReference type="ChEBI" id="CHEBI:18248"/>
    </ligandPart>
</feature>
<dbReference type="Proteomes" id="UP000287547">
    <property type="component" value="Unassembled WGS sequence"/>
</dbReference>
<evidence type="ECO:0000313" key="23">
    <source>
        <dbReference type="EMBL" id="RSM88549.1"/>
    </source>
</evidence>
<dbReference type="GO" id="GO:0005886">
    <property type="term" value="C:plasma membrane"/>
    <property type="evidence" value="ECO:0007669"/>
    <property type="project" value="UniProtKB-SubCell"/>
</dbReference>
<dbReference type="GO" id="GO:0046872">
    <property type="term" value="F:metal ion binding"/>
    <property type="evidence" value="ECO:0007669"/>
    <property type="project" value="UniProtKB-KW"/>
</dbReference>
<keyword evidence="7 21" id="KW-0812">Transmembrane</keyword>
<evidence type="ECO:0000256" key="8">
    <source>
        <dbReference type="ARBA" id="ARBA00022723"/>
    </source>
</evidence>
<dbReference type="InterPro" id="IPR023234">
    <property type="entry name" value="NarG-like_domain"/>
</dbReference>
<feature type="transmembrane region" description="Helical" evidence="21">
    <location>
        <begin position="131"/>
        <end position="151"/>
    </location>
</feature>
<dbReference type="RefSeq" id="WP_037260946.1">
    <property type="nucleotide sequence ID" value="NZ_QHKI01000004.1"/>
</dbReference>
<keyword evidence="14 21" id="KW-0472">Membrane</keyword>
<feature type="domain" description="NarG-like" evidence="22">
    <location>
        <begin position="6"/>
        <end position="225"/>
    </location>
</feature>
<proteinExistence type="inferred from homology"/>
<comment type="cofactor">
    <cofactor evidence="2">
        <name>heme b</name>
        <dbReference type="ChEBI" id="CHEBI:60344"/>
    </cofactor>
</comment>
<organism evidence="23 24">
    <name type="scientific">Kibdelosporangium aridum</name>
    <dbReference type="NCBI Taxonomy" id="2030"/>
    <lineage>
        <taxon>Bacteria</taxon>
        <taxon>Bacillati</taxon>
        <taxon>Actinomycetota</taxon>
        <taxon>Actinomycetes</taxon>
        <taxon>Pseudonocardiales</taxon>
        <taxon>Pseudonocardiaceae</taxon>
        <taxon>Kibdelosporangium</taxon>
    </lineage>
</organism>
<comment type="cofactor">
    <cofactor evidence="1">
        <name>Mo-bis(molybdopterin guanine dinucleotide)</name>
        <dbReference type="ChEBI" id="CHEBI:60539"/>
    </cofactor>
</comment>
<gene>
    <name evidence="23" type="primary">narI</name>
    <name evidence="23" type="ORF">DMH04_07880</name>
</gene>
<dbReference type="NCBIfam" id="TIGR00351">
    <property type="entry name" value="narI"/>
    <property type="match status" value="1"/>
</dbReference>
<feature type="binding site" description="axial binding residue" evidence="20">
    <location>
        <position position="56"/>
    </location>
    <ligand>
        <name>heme b</name>
        <dbReference type="ChEBI" id="CHEBI:60344"/>
        <label>1</label>
    </ligand>
    <ligandPart>
        <name>Fe</name>
        <dbReference type="ChEBI" id="CHEBI:18248"/>
    </ligandPart>
</feature>
<evidence type="ECO:0000256" key="6">
    <source>
        <dbReference type="ARBA" id="ARBA00022617"/>
    </source>
</evidence>
<reference evidence="23 24" key="1">
    <citation type="submission" date="2018-05" db="EMBL/GenBank/DDBJ databases">
        <title>Evolution of GPA BGCs.</title>
        <authorList>
            <person name="Waglechner N."/>
            <person name="Wright G.D."/>
        </authorList>
    </citation>
    <scope>NUCLEOTIDE SEQUENCE [LARGE SCALE GENOMIC DNA]</scope>
    <source>
        <strain evidence="23 24">A82846</strain>
    </source>
</reference>
<evidence type="ECO:0000259" key="22">
    <source>
        <dbReference type="Pfam" id="PF02665"/>
    </source>
</evidence>
<sequence length="242" mass="26884">MSGFDVLLWAVLPYVTIVVLVGGTIWRFKYDKFGWTTRSSQLHESKMLSVAGPLFHFGLLFVIAGHVAGLLVPKSLTQWLGVDDEMYHVISLVAGAAAGLATVVGLGILIYRRVKVPAIRGATTRNDKLTYTVLAATILFGMTATVVINGMQGGYDYRVSIAPWFRSVLTLQPDPSLIADTPIVYRLHALFGMLLFVLWPFSRLVHAFSAPVRYLVRPYIVYRTRSGTHLASRSARRGWDQQ</sequence>
<name>A0A428ZKC7_KIBAR</name>
<feature type="binding site" description="axial binding residue" evidence="20">
    <location>
        <position position="66"/>
    </location>
    <ligand>
        <name>heme b</name>
        <dbReference type="ChEBI" id="CHEBI:60344"/>
        <label>2</label>
    </ligand>
    <ligandPart>
        <name>Fe</name>
        <dbReference type="ChEBI" id="CHEBI:18248"/>
    </ligandPart>
</feature>
<evidence type="ECO:0000256" key="14">
    <source>
        <dbReference type="ARBA" id="ARBA00023136"/>
    </source>
</evidence>
<protein>
    <recommendedName>
        <fullName evidence="19">Nitrate reductase-like protein NarX</fullName>
    </recommendedName>
</protein>
<keyword evidence="13" id="KW-0534">Nitrate assimilation</keyword>
<dbReference type="InterPro" id="IPR051936">
    <property type="entry name" value="Heme-iron_electron_transfer"/>
</dbReference>